<evidence type="ECO:0000256" key="5">
    <source>
        <dbReference type="ARBA" id="ARBA00023136"/>
    </source>
</evidence>
<evidence type="ECO:0000259" key="7">
    <source>
        <dbReference type="Pfam" id="PF12823"/>
    </source>
</evidence>
<keyword evidence="5 6" id="KW-0472">Membrane</keyword>
<comment type="subcellular location">
    <subcellularLocation>
        <location evidence="1">Cell membrane</location>
        <topology evidence="1">Multi-pass membrane protein</topology>
    </subcellularLocation>
</comment>
<keyword evidence="4 6" id="KW-1133">Transmembrane helix</keyword>
<dbReference type="NCBIfam" id="TIGR03954">
    <property type="entry name" value="integ_memb_HG"/>
    <property type="match status" value="1"/>
</dbReference>
<evidence type="ECO:0000256" key="2">
    <source>
        <dbReference type="ARBA" id="ARBA00022475"/>
    </source>
</evidence>
<keyword evidence="2" id="KW-1003">Cell membrane</keyword>
<dbReference type="InterPro" id="IPR023845">
    <property type="entry name" value="DUF3817_TM"/>
</dbReference>
<comment type="caution">
    <text evidence="8">The sequence shown here is derived from an EMBL/GenBank/DDBJ whole genome shotgun (WGS) entry which is preliminary data.</text>
</comment>
<dbReference type="PANTHER" id="PTHR40077">
    <property type="entry name" value="MEMBRANE PROTEIN-RELATED"/>
    <property type="match status" value="1"/>
</dbReference>
<evidence type="ECO:0000256" key="4">
    <source>
        <dbReference type="ARBA" id="ARBA00022989"/>
    </source>
</evidence>
<keyword evidence="3 6" id="KW-0812">Transmembrane</keyword>
<dbReference type="PANTHER" id="PTHR40077:SF1">
    <property type="entry name" value="MEMBRANE PROTEIN"/>
    <property type="match status" value="1"/>
</dbReference>
<dbReference type="EMBL" id="BAABEY010000031">
    <property type="protein sequence ID" value="GAA4444342.1"/>
    <property type="molecule type" value="Genomic_DNA"/>
</dbReference>
<gene>
    <name evidence="8" type="ORF">GCM10023091_34360</name>
</gene>
<evidence type="ECO:0000256" key="3">
    <source>
        <dbReference type="ARBA" id="ARBA00022692"/>
    </source>
</evidence>
<sequence length="116" mass="13215">MGITSQAGDAASFVFSLFFMLGLFKKTAFWEGISYLLLLFIAMPLKYFFEMPAAVRYVGMAHGVLFIAYVILLVWNWSERNWSFAKVAGYFLASLLPFATFWVEKQVALEEASLRS</sequence>
<evidence type="ECO:0000313" key="9">
    <source>
        <dbReference type="Proteomes" id="UP001501508"/>
    </source>
</evidence>
<organism evidence="8 9">
    <name type="scientific">Ravibacter arvi</name>
    <dbReference type="NCBI Taxonomy" id="2051041"/>
    <lineage>
        <taxon>Bacteria</taxon>
        <taxon>Pseudomonadati</taxon>
        <taxon>Bacteroidota</taxon>
        <taxon>Cytophagia</taxon>
        <taxon>Cytophagales</taxon>
        <taxon>Spirosomataceae</taxon>
        <taxon>Ravibacter</taxon>
    </lineage>
</organism>
<feature type="transmembrane region" description="Helical" evidence="6">
    <location>
        <begin position="55"/>
        <end position="75"/>
    </location>
</feature>
<keyword evidence="9" id="KW-1185">Reference proteome</keyword>
<protein>
    <submittedName>
        <fullName evidence="8">DUF3817 domain-containing protein</fullName>
    </submittedName>
</protein>
<feature type="transmembrane region" description="Helical" evidence="6">
    <location>
        <begin position="29"/>
        <end position="49"/>
    </location>
</feature>
<feature type="domain" description="DUF3817" evidence="7">
    <location>
        <begin position="22"/>
        <end position="107"/>
    </location>
</feature>
<dbReference type="Proteomes" id="UP001501508">
    <property type="component" value="Unassembled WGS sequence"/>
</dbReference>
<evidence type="ECO:0000313" key="8">
    <source>
        <dbReference type="EMBL" id="GAA4444342.1"/>
    </source>
</evidence>
<evidence type="ECO:0000256" key="6">
    <source>
        <dbReference type="SAM" id="Phobius"/>
    </source>
</evidence>
<reference evidence="9" key="1">
    <citation type="journal article" date="2019" name="Int. J. Syst. Evol. Microbiol.">
        <title>The Global Catalogue of Microorganisms (GCM) 10K type strain sequencing project: providing services to taxonomists for standard genome sequencing and annotation.</title>
        <authorList>
            <consortium name="The Broad Institute Genomics Platform"/>
            <consortium name="The Broad Institute Genome Sequencing Center for Infectious Disease"/>
            <person name="Wu L."/>
            <person name="Ma J."/>
        </authorList>
    </citation>
    <scope>NUCLEOTIDE SEQUENCE [LARGE SCALE GENOMIC DNA]</scope>
    <source>
        <strain evidence="9">JCM 31920</strain>
    </source>
</reference>
<evidence type="ECO:0000256" key="1">
    <source>
        <dbReference type="ARBA" id="ARBA00004651"/>
    </source>
</evidence>
<feature type="transmembrane region" description="Helical" evidence="6">
    <location>
        <begin position="87"/>
        <end position="103"/>
    </location>
</feature>
<proteinExistence type="predicted"/>
<accession>A0ABP8M8F0</accession>
<name>A0ABP8M8F0_9BACT</name>
<dbReference type="Pfam" id="PF12823">
    <property type="entry name" value="DUF3817"/>
    <property type="match status" value="1"/>
</dbReference>